<proteinExistence type="predicted"/>
<sequence length="46" mass="5129">MRNLMNIAELIAYGSSLYVLAHGDGKGYLIFFGIGLAISFIKKFFK</sequence>
<dbReference type="Proteomes" id="UP000222117">
    <property type="component" value="Segment"/>
</dbReference>
<feature type="transmembrane region" description="Helical" evidence="1">
    <location>
        <begin position="27"/>
        <end position="45"/>
    </location>
</feature>
<protein>
    <submittedName>
        <fullName evidence="2">Uncharacterized protein</fullName>
    </submittedName>
</protein>
<organism evidence="2 3">
    <name type="scientific">Klebsiella phage Miro</name>
    <dbReference type="NCBI Taxonomy" id="1675608"/>
    <lineage>
        <taxon>Viruses</taxon>
        <taxon>Duplodnaviria</taxon>
        <taxon>Heunggongvirae</taxon>
        <taxon>Uroviricota</taxon>
        <taxon>Caudoviricetes</taxon>
        <taxon>Pantevenvirales</taxon>
        <taxon>Straboviridae</taxon>
        <taxon>Slopekvirus</taxon>
        <taxon>Klebsiella virus Miro</taxon>
    </lineage>
</organism>
<evidence type="ECO:0000313" key="2">
    <source>
        <dbReference type="EMBL" id="AKU44769.1"/>
    </source>
</evidence>
<reference evidence="2 3" key="1">
    <citation type="journal article" date="2015" name="Genome Announc.">
        <title>Complete Genome Sequence of Klebsiella pneumoniae Carbapenemase-Producing K. pneumoniae Myophage Miro.</title>
        <authorList>
            <person name="Mijalis E.M."/>
            <person name="Lessor L.E."/>
            <person name="Cahill J.L."/>
            <person name="Rasche E.S."/>
            <person name="Kuty Everett G.F."/>
        </authorList>
    </citation>
    <scope>NUCLEOTIDE SEQUENCE [LARGE SCALE GENOMIC DNA]</scope>
</reference>
<keyword evidence="1" id="KW-0472">Membrane</keyword>
<dbReference type="EMBL" id="KT001919">
    <property type="protein sequence ID" value="AKU44769.1"/>
    <property type="molecule type" value="Genomic_DNA"/>
</dbReference>
<keyword evidence="1" id="KW-1133">Transmembrane helix</keyword>
<evidence type="ECO:0000313" key="3">
    <source>
        <dbReference type="Proteomes" id="UP000222117"/>
    </source>
</evidence>
<gene>
    <name evidence="2" type="ORF">CPT_Miro185</name>
</gene>
<keyword evidence="1" id="KW-0812">Transmembrane</keyword>
<evidence type="ECO:0000256" key="1">
    <source>
        <dbReference type="SAM" id="Phobius"/>
    </source>
</evidence>
<accession>A0A0K1LQP0</accession>
<name>A0A0K1LQP0_9CAUD</name>